<dbReference type="InterPro" id="IPR017904">
    <property type="entry name" value="ADF/Cofilin"/>
</dbReference>
<dbReference type="SMART" id="SM00102">
    <property type="entry name" value="ADF"/>
    <property type="match status" value="1"/>
</dbReference>
<evidence type="ECO:0000313" key="4">
    <source>
        <dbReference type="EMBL" id="EFC45842.1"/>
    </source>
</evidence>
<organism evidence="5">
    <name type="scientific">Naegleria gruberi</name>
    <name type="common">Amoeba</name>
    <dbReference type="NCBI Taxonomy" id="5762"/>
    <lineage>
        <taxon>Eukaryota</taxon>
        <taxon>Discoba</taxon>
        <taxon>Heterolobosea</taxon>
        <taxon>Tetramitia</taxon>
        <taxon>Eutetramitia</taxon>
        <taxon>Vahlkampfiidae</taxon>
        <taxon>Naegleria</taxon>
    </lineage>
</organism>
<sequence length="151" mass="17084">MVDAGVVVDDNCIEQFKAFHQKSSNVRLIVFSINEVGDKVEVAKQVEKGGDCDTWETLCTNLLGTEYAEKSCWVVYNLEMTKEDQGVERQISKLIFLHWVPSKTKLKFKMLMSSTKQTLFTKLGCSMVNIEGTHLSDISEKNILDKLKSSI</sequence>
<dbReference type="OMA" id="CSMVNIE"/>
<dbReference type="InterPro" id="IPR029006">
    <property type="entry name" value="ADF-H/Gelsolin-like_dom_sf"/>
</dbReference>
<dbReference type="GeneID" id="8859140"/>
<protein>
    <submittedName>
        <fullName evidence="4">Cofilin</fullName>
    </submittedName>
</protein>
<dbReference type="VEuPathDB" id="AmoebaDB:NAEGRDRAFT_66306"/>
<evidence type="ECO:0000256" key="2">
    <source>
        <dbReference type="ARBA" id="ARBA00023203"/>
    </source>
</evidence>
<dbReference type="KEGG" id="ngr:NAEGRDRAFT_66306"/>
<dbReference type="Pfam" id="PF00241">
    <property type="entry name" value="Cofilin_ADF"/>
    <property type="match status" value="1"/>
</dbReference>
<evidence type="ECO:0000313" key="5">
    <source>
        <dbReference type="Proteomes" id="UP000006671"/>
    </source>
</evidence>
<dbReference type="GO" id="GO:0015629">
    <property type="term" value="C:actin cytoskeleton"/>
    <property type="evidence" value="ECO:0007669"/>
    <property type="project" value="InterPro"/>
</dbReference>
<keyword evidence="2" id="KW-0009">Actin-binding</keyword>
<dbReference type="SUPFAM" id="SSF55753">
    <property type="entry name" value="Actin depolymerizing proteins"/>
    <property type="match status" value="1"/>
</dbReference>
<dbReference type="Proteomes" id="UP000006671">
    <property type="component" value="Unassembled WGS sequence"/>
</dbReference>
<comment type="similarity">
    <text evidence="1">Belongs to the actin-binding proteins ADF family.</text>
</comment>
<dbReference type="STRING" id="5762.D2VBR4"/>
<evidence type="ECO:0000256" key="1">
    <source>
        <dbReference type="ARBA" id="ARBA00006844"/>
    </source>
</evidence>
<feature type="domain" description="ADF-H" evidence="3">
    <location>
        <begin position="4"/>
        <end position="148"/>
    </location>
</feature>
<dbReference type="Gene3D" id="3.40.20.10">
    <property type="entry name" value="Severin"/>
    <property type="match status" value="1"/>
</dbReference>
<proteinExistence type="inferred from homology"/>
<dbReference type="PANTHER" id="PTHR11913">
    <property type="entry name" value="COFILIN-RELATED"/>
    <property type="match status" value="1"/>
</dbReference>
<dbReference type="RefSeq" id="XP_002678586.1">
    <property type="nucleotide sequence ID" value="XM_002678540.1"/>
</dbReference>
<dbReference type="GO" id="GO:0003779">
    <property type="term" value="F:actin binding"/>
    <property type="evidence" value="ECO:0007669"/>
    <property type="project" value="UniProtKB-KW"/>
</dbReference>
<dbReference type="InterPro" id="IPR002108">
    <property type="entry name" value="ADF-H"/>
</dbReference>
<name>D2VBR4_NAEGR</name>
<reference evidence="4 5" key="1">
    <citation type="journal article" date="2010" name="Cell">
        <title>The genome of Naegleria gruberi illuminates early eukaryotic versatility.</title>
        <authorList>
            <person name="Fritz-Laylin L.K."/>
            <person name="Prochnik S.E."/>
            <person name="Ginger M.L."/>
            <person name="Dacks J.B."/>
            <person name="Carpenter M.L."/>
            <person name="Field M.C."/>
            <person name="Kuo A."/>
            <person name="Paredez A."/>
            <person name="Chapman J."/>
            <person name="Pham J."/>
            <person name="Shu S."/>
            <person name="Neupane R."/>
            <person name="Cipriano M."/>
            <person name="Mancuso J."/>
            <person name="Tu H."/>
            <person name="Salamov A."/>
            <person name="Lindquist E."/>
            <person name="Shapiro H."/>
            <person name="Lucas S."/>
            <person name="Grigoriev I.V."/>
            <person name="Cande W.Z."/>
            <person name="Fulton C."/>
            <person name="Rokhsar D.S."/>
            <person name="Dawson S.C."/>
        </authorList>
    </citation>
    <scope>NUCLEOTIDE SEQUENCE [LARGE SCALE GENOMIC DNA]</scope>
    <source>
        <strain evidence="4 5">NEG-M</strain>
    </source>
</reference>
<dbReference type="GO" id="GO:0030042">
    <property type="term" value="P:actin filament depolymerization"/>
    <property type="evidence" value="ECO:0007669"/>
    <property type="project" value="InterPro"/>
</dbReference>
<dbReference type="PROSITE" id="PS51263">
    <property type="entry name" value="ADF_H"/>
    <property type="match status" value="1"/>
</dbReference>
<dbReference type="EMBL" id="GG738861">
    <property type="protein sequence ID" value="EFC45842.1"/>
    <property type="molecule type" value="Genomic_DNA"/>
</dbReference>
<accession>D2VBR4</accession>
<keyword evidence="5" id="KW-1185">Reference proteome</keyword>
<gene>
    <name evidence="4" type="ORF">NAEGRDRAFT_66306</name>
</gene>
<evidence type="ECO:0000259" key="3">
    <source>
        <dbReference type="PROSITE" id="PS51263"/>
    </source>
</evidence>
<dbReference type="OrthoDB" id="10249245at2759"/>
<dbReference type="InParanoid" id="D2VBR4"/>
<dbReference type="AlphaFoldDB" id="D2VBR4"/>